<dbReference type="InterPro" id="IPR050134">
    <property type="entry name" value="NAD-dep_sirtuin_deacylases"/>
</dbReference>
<reference evidence="6" key="1">
    <citation type="journal article" date="2015" name="PLoS Genet.">
        <title>Genome Sequence and Transcriptome Analyses of Chrysochromulina tobin: Metabolic Tools for Enhanced Algal Fitness in the Prominent Order Prymnesiales (Haptophyceae).</title>
        <authorList>
            <person name="Hovde B.T."/>
            <person name="Deodato C.R."/>
            <person name="Hunsperger H.M."/>
            <person name="Ryken S.A."/>
            <person name="Yost W."/>
            <person name="Jha R.K."/>
            <person name="Patterson J."/>
            <person name="Monnat R.J. Jr."/>
            <person name="Barlow S.B."/>
            <person name="Starkenburg S.R."/>
            <person name="Cattolico R.A."/>
        </authorList>
    </citation>
    <scope>NUCLEOTIDE SEQUENCE</scope>
    <source>
        <strain evidence="6">CCMP291</strain>
    </source>
</reference>
<dbReference type="InterPro" id="IPR026591">
    <property type="entry name" value="Sirtuin_cat_small_dom_sf"/>
</dbReference>
<dbReference type="PROSITE" id="PS50305">
    <property type="entry name" value="SIRTUIN"/>
    <property type="match status" value="1"/>
</dbReference>
<keyword evidence="2" id="KW-0520">NAD</keyword>
<dbReference type="GO" id="GO:0070403">
    <property type="term" value="F:NAD+ binding"/>
    <property type="evidence" value="ECO:0007669"/>
    <property type="project" value="InterPro"/>
</dbReference>
<dbReference type="Proteomes" id="UP000037460">
    <property type="component" value="Unassembled WGS sequence"/>
</dbReference>
<dbReference type="SUPFAM" id="SSF52467">
    <property type="entry name" value="DHS-like NAD/FAD-binding domain"/>
    <property type="match status" value="1"/>
</dbReference>
<dbReference type="EMBL" id="JWZX01002762">
    <property type="protein sequence ID" value="KOO27118.1"/>
    <property type="molecule type" value="Genomic_DNA"/>
</dbReference>
<dbReference type="GO" id="GO:0005634">
    <property type="term" value="C:nucleus"/>
    <property type="evidence" value="ECO:0007669"/>
    <property type="project" value="TreeGrafter"/>
</dbReference>
<keyword evidence="1" id="KW-0808">Transferase</keyword>
<dbReference type="CDD" id="cd00296">
    <property type="entry name" value="SIR2"/>
    <property type="match status" value="1"/>
</dbReference>
<evidence type="ECO:0000259" key="4">
    <source>
        <dbReference type="PROSITE" id="PS50305"/>
    </source>
</evidence>
<evidence type="ECO:0000256" key="3">
    <source>
        <dbReference type="PROSITE-ProRule" id="PRU00236"/>
    </source>
</evidence>
<evidence type="ECO:0000313" key="6">
    <source>
        <dbReference type="Proteomes" id="UP000037460"/>
    </source>
</evidence>
<proteinExistence type="predicted"/>
<dbReference type="Pfam" id="PF02146">
    <property type="entry name" value="SIR2"/>
    <property type="match status" value="1"/>
</dbReference>
<dbReference type="AlphaFoldDB" id="A0A0M0JLI3"/>
<comment type="caution">
    <text evidence="5">The sequence shown here is derived from an EMBL/GenBank/DDBJ whole genome shotgun (WGS) entry which is preliminary data.</text>
</comment>
<dbReference type="PANTHER" id="PTHR11085:SF10">
    <property type="entry name" value="NAD-DEPENDENT PROTEIN DEACYLASE SIRTUIN-5, MITOCHONDRIAL-RELATED"/>
    <property type="match status" value="1"/>
</dbReference>
<gene>
    <name evidence="5" type="ORF">Ctob_008076</name>
</gene>
<evidence type="ECO:0000313" key="5">
    <source>
        <dbReference type="EMBL" id="KOO27118.1"/>
    </source>
</evidence>
<evidence type="ECO:0000256" key="2">
    <source>
        <dbReference type="ARBA" id="ARBA00023027"/>
    </source>
</evidence>
<dbReference type="Gene3D" id="3.30.1600.10">
    <property type="entry name" value="SIR2/SIRT2 'Small Domain"/>
    <property type="match status" value="1"/>
</dbReference>
<organism evidence="5 6">
    <name type="scientific">Chrysochromulina tobinii</name>
    <dbReference type="NCBI Taxonomy" id="1460289"/>
    <lineage>
        <taxon>Eukaryota</taxon>
        <taxon>Haptista</taxon>
        <taxon>Haptophyta</taxon>
        <taxon>Prymnesiophyceae</taxon>
        <taxon>Prymnesiales</taxon>
        <taxon>Chrysochromulinaceae</taxon>
        <taxon>Chrysochromulina</taxon>
    </lineage>
</organism>
<protein>
    <submittedName>
        <fullName evidence="5">Silent information regulator protein sir2</fullName>
    </submittedName>
</protein>
<dbReference type="PANTHER" id="PTHR11085">
    <property type="entry name" value="NAD-DEPENDENT PROTEIN DEACYLASE SIRTUIN-5, MITOCHONDRIAL-RELATED"/>
    <property type="match status" value="1"/>
</dbReference>
<dbReference type="OrthoDB" id="424302at2759"/>
<feature type="domain" description="Deacetylase sirtuin-type" evidence="4">
    <location>
        <begin position="5"/>
        <end position="248"/>
    </location>
</feature>
<dbReference type="InterPro" id="IPR029035">
    <property type="entry name" value="DHS-like_NAD/FAD-binding_dom"/>
</dbReference>
<keyword evidence="6" id="KW-1185">Reference proteome</keyword>
<dbReference type="GO" id="GO:0017136">
    <property type="term" value="F:histone deacetylase activity, NAD-dependent"/>
    <property type="evidence" value="ECO:0007669"/>
    <property type="project" value="TreeGrafter"/>
</dbReference>
<dbReference type="Gene3D" id="3.40.50.1220">
    <property type="entry name" value="TPP-binding domain"/>
    <property type="match status" value="1"/>
</dbReference>
<sequence length="248" mass="27594">MYAPAEEPTSELLRLARLIRAGKRVLFVSGSGLSAPSGVPTFRGADGSVWANYVLEWGTRERFEENPLEWWNNFWLPAHVVADGSLEIRQYDPNEAHEALATLALENPSVCVITQNIDGLHQRSGVLPRDRLIEVHGSHAYLKCITNGCRFAFAEVMAAKPLALRRRASDGRCELDGEVPRCEACGRPCLPCSLLFDELYESHAFFEWRKATRWMRAAQAVVFVGTSFAVHVTRRGARYGAPSAADCC</sequence>
<accession>A0A0M0JLI3</accession>
<dbReference type="InterPro" id="IPR026590">
    <property type="entry name" value="Ssirtuin_cat_dom"/>
</dbReference>
<name>A0A0M0JLI3_9EUKA</name>
<dbReference type="InterPro" id="IPR003000">
    <property type="entry name" value="Sirtuin"/>
</dbReference>
<comment type="caution">
    <text evidence="3">Lacks conserved residue(s) required for the propagation of feature annotation.</text>
</comment>
<evidence type="ECO:0000256" key="1">
    <source>
        <dbReference type="ARBA" id="ARBA00022679"/>
    </source>
</evidence>